<dbReference type="Proteomes" id="UP000033710">
    <property type="component" value="Unassembled WGS sequence"/>
</dbReference>
<feature type="compositionally biased region" description="Basic and acidic residues" evidence="2">
    <location>
        <begin position="62"/>
        <end position="72"/>
    </location>
</feature>
<reference evidence="4 5" key="1">
    <citation type="journal article" date="2014" name="BMC Genomics">
        <title>Comparative genomics of the major fungal agents of human and animal Sporotrichosis: Sporothrix schenckii and Sporothrix brasiliensis.</title>
        <authorList>
            <person name="Teixeira M.M."/>
            <person name="de Almeida L.G."/>
            <person name="Kubitschek-Barreira P."/>
            <person name="Alves F.L."/>
            <person name="Kioshima E.S."/>
            <person name="Abadio A.K."/>
            <person name="Fernandes L."/>
            <person name="Derengowski L.S."/>
            <person name="Ferreira K.S."/>
            <person name="Souza R.C."/>
            <person name="Ruiz J.C."/>
            <person name="de Andrade N.C."/>
            <person name="Paes H.C."/>
            <person name="Nicola A.M."/>
            <person name="Albuquerque P."/>
            <person name="Gerber A.L."/>
            <person name="Martins V.P."/>
            <person name="Peconick L.D."/>
            <person name="Neto A.V."/>
            <person name="Chaucanez C.B."/>
            <person name="Silva P.A."/>
            <person name="Cunha O.L."/>
            <person name="de Oliveira F.F."/>
            <person name="dos Santos T.C."/>
            <person name="Barros A.L."/>
            <person name="Soares M.A."/>
            <person name="de Oliveira L.M."/>
            <person name="Marini M.M."/>
            <person name="Villalobos-Duno H."/>
            <person name="Cunha M.M."/>
            <person name="de Hoog S."/>
            <person name="da Silveira J.F."/>
            <person name="Henrissat B."/>
            <person name="Nino-Vega G.A."/>
            <person name="Cisalpino P.S."/>
            <person name="Mora-Montes H.M."/>
            <person name="Almeida S.R."/>
            <person name="Stajich J.E."/>
            <person name="Lopes-Bezerra L.M."/>
            <person name="Vasconcelos A.T."/>
            <person name="Felipe M.S."/>
        </authorList>
    </citation>
    <scope>NUCLEOTIDE SEQUENCE [LARGE SCALE GENOMIC DNA]</scope>
    <source>
        <strain evidence="4 5">1099-18</strain>
    </source>
</reference>
<reference evidence="4 5" key="2">
    <citation type="journal article" date="2015" name="Eukaryot. Cell">
        <title>Asexual propagation of a virulent clone complex in a human and feline outbreak of sporotrichosis.</title>
        <authorList>
            <person name="Teixeira Mde M."/>
            <person name="Rodrigues A.M."/>
            <person name="Tsui C.K."/>
            <person name="de Almeida L.G."/>
            <person name="Van Diepeningen A.D."/>
            <person name="van den Ende B.G."/>
            <person name="Fernandes G.F."/>
            <person name="Kano R."/>
            <person name="Hamelin R.C."/>
            <person name="Lopes-Bezerra L.M."/>
            <person name="Vasconcelos A.T."/>
            <person name="de Hoog S."/>
            <person name="de Camargo Z.P."/>
            <person name="Felipe M.S."/>
        </authorList>
    </citation>
    <scope>NUCLEOTIDE SEQUENCE [LARGE SCALE GENOMIC DNA]</scope>
    <source>
        <strain evidence="4 5">1099-18</strain>
    </source>
</reference>
<evidence type="ECO:0000313" key="4">
    <source>
        <dbReference type="EMBL" id="KJR80833.1"/>
    </source>
</evidence>
<feature type="compositionally biased region" description="Low complexity" evidence="2">
    <location>
        <begin position="454"/>
        <end position="472"/>
    </location>
</feature>
<dbReference type="OrthoDB" id="5376312at2759"/>
<feature type="compositionally biased region" description="Low complexity" evidence="2">
    <location>
        <begin position="408"/>
        <end position="420"/>
    </location>
</feature>
<dbReference type="AlphaFoldDB" id="A0A0F2LTM9"/>
<name>A0A0F2LTM9_SPOSC</name>
<protein>
    <submittedName>
        <fullName evidence="4">Uncharacterized protein</fullName>
    </submittedName>
</protein>
<feature type="compositionally biased region" description="Low complexity" evidence="2">
    <location>
        <begin position="307"/>
        <end position="324"/>
    </location>
</feature>
<dbReference type="GeneID" id="27667233"/>
<feature type="compositionally biased region" description="Pro residues" evidence="2">
    <location>
        <begin position="384"/>
        <end position="397"/>
    </location>
</feature>
<gene>
    <name evidence="4" type="ORF">SPSK_05206</name>
</gene>
<dbReference type="RefSeq" id="XP_016583509.1">
    <property type="nucleotide sequence ID" value="XM_016731956.1"/>
</dbReference>
<feature type="compositionally biased region" description="Low complexity" evidence="2">
    <location>
        <begin position="285"/>
        <end position="296"/>
    </location>
</feature>
<sequence length="487" mass="52738">MRIRHDVRVGATLHFRDDSNHTPNRKPAIIIAGIVGALVVAGFSWLLFSRWRKRRTAKYSRSGRDDNDHSEAADGPATSETTNAASATSNNASTVDRNTSVRSVMTLPPYRPKPLENESVLGREGERDGIDVVIEMPTIEDEEVLRENEMDALYQIRVARRRQIDEREARRVARREARAQNDQAALQEIREQARAASLNNTQEIENLREDHTRAKETRVRAVSSVSYADLGVARHDGTRIRANSSESERVGLLSDMASVGTTSAQSPSAAAENFPRASMHERGRSGSSLLTLVTTRSSDEQPSALHLQQTLTTGTTRSRASSTGPRDRAGSSPELIDASEAAGLADANDSSQQPTGAPPQSPPSYDEVSLNDLTPAQSRAESPYPEPPPDYPGPGPGPTEMRNRRVSAHAADLAAESSAADRGQASSTVVPSPESTARSSSHGSDDSANRRVSRNSSVLPQLPSLRLRQLPQIVIEPSSAAPQEPHP</sequence>
<keyword evidence="3" id="KW-0472">Membrane</keyword>
<feature type="compositionally biased region" description="Polar residues" evidence="2">
    <location>
        <begin position="424"/>
        <end position="442"/>
    </location>
</feature>
<evidence type="ECO:0000313" key="5">
    <source>
        <dbReference type="Proteomes" id="UP000033710"/>
    </source>
</evidence>
<organism evidence="4 5">
    <name type="scientific">Sporothrix schenckii 1099-18</name>
    <dbReference type="NCBI Taxonomy" id="1397361"/>
    <lineage>
        <taxon>Eukaryota</taxon>
        <taxon>Fungi</taxon>
        <taxon>Dikarya</taxon>
        <taxon>Ascomycota</taxon>
        <taxon>Pezizomycotina</taxon>
        <taxon>Sordariomycetes</taxon>
        <taxon>Sordariomycetidae</taxon>
        <taxon>Ophiostomatales</taxon>
        <taxon>Ophiostomataceae</taxon>
        <taxon>Sporothrix</taxon>
    </lineage>
</organism>
<feature type="compositionally biased region" description="Low complexity" evidence="2">
    <location>
        <begin position="77"/>
        <end position="94"/>
    </location>
</feature>
<keyword evidence="3" id="KW-0812">Transmembrane</keyword>
<feature type="region of interest" description="Disordered" evidence="2">
    <location>
        <begin position="58"/>
        <end position="117"/>
    </location>
</feature>
<proteinExistence type="predicted"/>
<evidence type="ECO:0000256" key="1">
    <source>
        <dbReference type="SAM" id="Coils"/>
    </source>
</evidence>
<feature type="transmembrane region" description="Helical" evidence="3">
    <location>
        <begin position="28"/>
        <end position="48"/>
    </location>
</feature>
<dbReference type="EMBL" id="AXCR01000012">
    <property type="protein sequence ID" value="KJR80833.1"/>
    <property type="molecule type" value="Genomic_DNA"/>
</dbReference>
<feature type="compositionally biased region" description="Polar residues" evidence="2">
    <location>
        <begin position="259"/>
        <end position="268"/>
    </location>
</feature>
<dbReference type="KEGG" id="ssck:SPSK_05206"/>
<accession>A0A0F2LTM9</accession>
<feature type="compositionally biased region" description="Polar residues" evidence="2">
    <location>
        <begin position="371"/>
        <end position="380"/>
    </location>
</feature>
<dbReference type="VEuPathDB" id="FungiDB:SPSK_05206"/>
<keyword evidence="3" id="KW-1133">Transmembrane helix</keyword>
<evidence type="ECO:0000256" key="2">
    <source>
        <dbReference type="SAM" id="MobiDB-lite"/>
    </source>
</evidence>
<feature type="coiled-coil region" evidence="1">
    <location>
        <begin position="172"/>
        <end position="210"/>
    </location>
</feature>
<evidence type="ECO:0000256" key="3">
    <source>
        <dbReference type="SAM" id="Phobius"/>
    </source>
</evidence>
<comment type="caution">
    <text evidence="4">The sequence shown here is derived from an EMBL/GenBank/DDBJ whole genome shotgun (WGS) entry which is preliminary data.</text>
</comment>
<keyword evidence="1" id="KW-0175">Coiled coil</keyword>
<feature type="region of interest" description="Disordered" evidence="2">
    <location>
        <begin position="259"/>
        <end position="487"/>
    </location>
</feature>